<sequence length="40" mass="4706">MKALYNQNIEIFKFSLNALVSDGAKCKEKWYTSLLNLYTF</sequence>
<comment type="caution">
    <text evidence="1">The sequence shown here is derived from an EMBL/GenBank/DDBJ whole genome shotgun (WGS) entry which is preliminary data.</text>
</comment>
<dbReference type="HOGENOM" id="CLU_3292940_0_0_4"/>
<gene>
    <name evidence="1" type="ORF">HMPREF0602_1283</name>
</gene>
<evidence type="ECO:0000313" key="1">
    <source>
        <dbReference type="EMBL" id="EFM04275.1"/>
    </source>
</evidence>
<evidence type="ECO:0000313" key="2">
    <source>
        <dbReference type="Proteomes" id="UP000005526"/>
    </source>
</evidence>
<dbReference type="EMBL" id="AEEF01000065">
    <property type="protein sequence ID" value="EFM04275.1"/>
    <property type="molecule type" value="Genomic_DNA"/>
</dbReference>
<dbReference type="Proteomes" id="UP000005526">
    <property type="component" value="Unassembled WGS sequence"/>
</dbReference>
<protein>
    <submittedName>
        <fullName evidence="1">Uncharacterized protein</fullName>
    </submittedName>
</protein>
<organism evidence="1 2">
    <name type="scientific">Neisseria meningitidis serogroup B (strain ATCC 13091 / M2091)</name>
    <dbReference type="NCBI Taxonomy" id="862513"/>
    <lineage>
        <taxon>Bacteria</taxon>
        <taxon>Pseudomonadati</taxon>
        <taxon>Pseudomonadota</taxon>
        <taxon>Betaproteobacteria</taxon>
        <taxon>Neisseriales</taxon>
        <taxon>Neisseriaceae</taxon>
        <taxon>Neisseria</taxon>
    </lineage>
</organism>
<accession>E0N9V3</accession>
<reference evidence="1 2" key="1">
    <citation type="submission" date="2010-07" db="EMBL/GenBank/DDBJ databases">
        <authorList>
            <person name="Muzny D."/>
            <person name="Qin X."/>
            <person name="Deng J."/>
            <person name="Jiang H."/>
            <person name="Liu Y."/>
            <person name="Qu J."/>
            <person name="Song X.-Z."/>
            <person name="Zhang L."/>
            <person name="Thornton R."/>
            <person name="Coyle M."/>
            <person name="Francisco L."/>
            <person name="Jackson L."/>
            <person name="Javaid M."/>
            <person name="Korchina V."/>
            <person name="Kovar C."/>
            <person name="Mata R."/>
            <person name="Mathew T."/>
            <person name="Ngo R."/>
            <person name="Nguyen L."/>
            <person name="Nguyen N."/>
            <person name="Okwuonu G."/>
            <person name="Ongeri F."/>
            <person name="Pham C."/>
            <person name="Simmons D."/>
            <person name="Wilczek-Boney K."/>
            <person name="Hale W."/>
            <person name="Jakkamsetti A."/>
            <person name="Pham P."/>
            <person name="Ruth R."/>
            <person name="San Lucas F."/>
            <person name="Warren J."/>
            <person name="Zhang J."/>
            <person name="Zhao Z."/>
            <person name="Zhou C."/>
            <person name="Zhu D."/>
            <person name="Lee S."/>
            <person name="Bess C."/>
            <person name="Blankenburg K."/>
            <person name="Forbes L."/>
            <person name="Fu Q."/>
            <person name="Gubbala S."/>
            <person name="Hirani K."/>
            <person name="Jayaseelan J.C."/>
            <person name="Lara F."/>
            <person name="Munidasa M."/>
            <person name="Palculict T."/>
            <person name="Patil S."/>
            <person name="Pu L.-L."/>
            <person name="Saada N."/>
            <person name="Tang L."/>
            <person name="Weissenberger G."/>
            <person name="Zhu Y."/>
            <person name="Hemphill L."/>
            <person name="Shang Y."/>
            <person name="Youmans B."/>
            <person name="Ayvaz T."/>
            <person name="Ross M."/>
            <person name="Santibanez J."/>
            <person name="Aqrawi P."/>
            <person name="Gross S."/>
            <person name="Joshi V."/>
            <person name="Fowler G."/>
            <person name="Nazareth L."/>
            <person name="Reid J."/>
            <person name="Worley K."/>
            <person name="Petrosino J."/>
            <person name="Highlander S."/>
            <person name="Gibbs R."/>
        </authorList>
    </citation>
    <scope>NUCLEOTIDE SEQUENCE [LARGE SCALE GENOMIC DNA]</scope>
    <source>
        <strain evidence="1 2">ATCC 13091</strain>
    </source>
</reference>
<name>E0N9V3_NEIM3</name>
<proteinExistence type="predicted"/>
<dbReference type="AlphaFoldDB" id="E0N9V3"/>